<dbReference type="HAMAP" id="MF_01185">
    <property type="entry name" value="FliW"/>
    <property type="match status" value="1"/>
</dbReference>
<comment type="subunit">
    <text evidence="4">Interacts with translational regulator CsrA and flagellin(s).</text>
</comment>
<dbReference type="AlphaFoldDB" id="A0A1H4AUG5"/>
<keyword evidence="3 4" id="KW-0810">Translation regulation</keyword>
<comment type="similarity">
    <text evidence="4">Belongs to the FliW family.</text>
</comment>
<keyword evidence="5" id="KW-0969">Cilium</keyword>
<dbReference type="Proteomes" id="UP000198584">
    <property type="component" value="Unassembled WGS sequence"/>
</dbReference>
<organism evidence="5 6">
    <name type="scientific">Thalassobacillus cyri</name>
    <dbReference type="NCBI Taxonomy" id="571932"/>
    <lineage>
        <taxon>Bacteria</taxon>
        <taxon>Bacillati</taxon>
        <taxon>Bacillota</taxon>
        <taxon>Bacilli</taxon>
        <taxon>Bacillales</taxon>
        <taxon>Bacillaceae</taxon>
        <taxon>Thalassobacillus</taxon>
    </lineage>
</organism>
<evidence type="ECO:0000256" key="4">
    <source>
        <dbReference type="HAMAP-Rule" id="MF_01185"/>
    </source>
</evidence>
<dbReference type="STRING" id="571932.SAMN05421743_104207"/>
<keyword evidence="5" id="KW-0966">Cell projection</keyword>
<dbReference type="SUPFAM" id="SSF141457">
    <property type="entry name" value="BH3618-like"/>
    <property type="match status" value="1"/>
</dbReference>
<keyword evidence="4" id="KW-0143">Chaperone</keyword>
<protein>
    <recommendedName>
        <fullName evidence="4">Flagellar assembly factor FliW</fullName>
    </recommendedName>
</protein>
<dbReference type="InterPro" id="IPR024046">
    <property type="entry name" value="Flagellar_assmbl_FliW_dom_sf"/>
</dbReference>
<keyword evidence="5" id="KW-0282">Flagellum</keyword>
<accession>A0A1H4AUG5</accession>
<reference evidence="5 6" key="1">
    <citation type="submission" date="2016-10" db="EMBL/GenBank/DDBJ databases">
        <authorList>
            <person name="de Groot N.N."/>
        </authorList>
    </citation>
    <scope>NUCLEOTIDE SEQUENCE [LARGE SCALE GENOMIC DNA]</scope>
    <source>
        <strain evidence="5 6">CCM7597</strain>
    </source>
</reference>
<dbReference type="GO" id="GO:0005737">
    <property type="term" value="C:cytoplasm"/>
    <property type="evidence" value="ECO:0007669"/>
    <property type="project" value="UniProtKB-SubCell"/>
</dbReference>
<dbReference type="GO" id="GO:0006417">
    <property type="term" value="P:regulation of translation"/>
    <property type="evidence" value="ECO:0007669"/>
    <property type="project" value="UniProtKB-KW"/>
</dbReference>
<dbReference type="Gene3D" id="2.30.290.10">
    <property type="entry name" value="BH3618-like"/>
    <property type="match status" value="1"/>
</dbReference>
<dbReference type="GO" id="GO:0044780">
    <property type="term" value="P:bacterial-type flagellum assembly"/>
    <property type="evidence" value="ECO:0007669"/>
    <property type="project" value="UniProtKB-UniRule"/>
</dbReference>
<sequence length="156" mass="17547">MKIATKFFGELSIGKNEIIDFPAGLPGFEQEKAFVLLKMEDEGVYQVLQSVEQQEVALIVTNPYLFLSNYEFAIDPQTQKLLKIGSPEDVIILSVVTLRDPFSKTTMNLQAPLVVNYNENIGKQVILNDTSYHTKHLLASFRKEDIQHAGAESKSK</sequence>
<dbReference type="EMBL" id="FNQR01000004">
    <property type="protein sequence ID" value="SEA39559.1"/>
    <property type="molecule type" value="Genomic_DNA"/>
</dbReference>
<evidence type="ECO:0000256" key="1">
    <source>
        <dbReference type="ARBA" id="ARBA00022490"/>
    </source>
</evidence>
<name>A0A1H4AUG5_9BACI</name>
<dbReference type="OrthoDB" id="9801235at2"/>
<dbReference type="RefSeq" id="WP_093043798.1">
    <property type="nucleotide sequence ID" value="NZ_FNQR01000004.1"/>
</dbReference>
<evidence type="ECO:0000313" key="5">
    <source>
        <dbReference type="EMBL" id="SEA39559.1"/>
    </source>
</evidence>
<keyword evidence="1 4" id="KW-0963">Cytoplasm</keyword>
<keyword evidence="2 4" id="KW-1005">Bacterial flagellum biogenesis</keyword>
<comment type="function">
    <text evidence="4">Acts as an anti-CsrA protein, binds CsrA and prevents it from repressing translation of its target genes, one of which is flagellin. Binds to flagellin and participates in the assembly of the flagellum.</text>
</comment>
<comment type="subcellular location">
    <subcellularLocation>
        <location evidence="4">Cytoplasm</location>
    </subcellularLocation>
</comment>
<dbReference type="PANTHER" id="PTHR39190:SF1">
    <property type="entry name" value="FLAGELLAR ASSEMBLY FACTOR FLIW"/>
    <property type="match status" value="1"/>
</dbReference>
<dbReference type="PANTHER" id="PTHR39190">
    <property type="entry name" value="FLAGELLAR ASSEMBLY FACTOR FLIW"/>
    <property type="match status" value="1"/>
</dbReference>
<dbReference type="InterPro" id="IPR003775">
    <property type="entry name" value="Flagellar_assembly_factor_FliW"/>
</dbReference>
<gene>
    <name evidence="4" type="primary">fliW</name>
    <name evidence="5" type="ORF">SAMN05421743_104207</name>
</gene>
<evidence type="ECO:0000313" key="6">
    <source>
        <dbReference type="Proteomes" id="UP000198584"/>
    </source>
</evidence>
<keyword evidence="6" id="KW-1185">Reference proteome</keyword>
<evidence type="ECO:0000256" key="2">
    <source>
        <dbReference type="ARBA" id="ARBA00022795"/>
    </source>
</evidence>
<proteinExistence type="inferred from homology"/>
<dbReference type="Pfam" id="PF02623">
    <property type="entry name" value="FliW"/>
    <property type="match status" value="1"/>
</dbReference>
<evidence type="ECO:0000256" key="3">
    <source>
        <dbReference type="ARBA" id="ARBA00022845"/>
    </source>
</evidence>
<dbReference type="NCBIfam" id="NF009793">
    <property type="entry name" value="PRK13285.1-1"/>
    <property type="match status" value="1"/>
</dbReference>